<keyword evidence="1" id="KW-0472">Membrane</keyword>
<dbReference type="EMBL" id="CP033230">
    <property type="protein sequence ID" value="AYO77200.1"/>
    <property type="molecule type" value="Genomic_DNA"/>
</dbReference>
<feature type="domain" description="Glycosyltransferase 2-like" evidence="2">
    <location>
        <begin position="5"/>
        <end position="163"/>
    </location>
</feature>
<sequence length="340" mass="37300">MTVTVGIKALNEAKHIAAAIRSALVAVEPFGGEVVLADSGSSDATLDIARSFPQVRIVQLADVSQRCCGAGAQLAFQAANMPYFYLLDGDMILDPDFLVHGMAFLEGHREYAAVGGRVREVETANLEFALRAQQIAKADARREGQRVDVDRLDCGGLYRASAIHGLGYFADRNLHAFEEFELGARLVAANWKLARIDVPAVDHFGHDLDNMALLVRRMRSGYTGATGEVMRAGLAGDHWAVVARRFAHLRHGLIVIIWWGLLLATLLTGHMAGAGVLLLVPLAFLWWRRKRLSLAVYSYLNWNVTAIGLLQGLLRKRTPPDRPLVMTMLKEARAPEGIEA</sequence>
<evidence type="ECO:0000313" key="3">
    <source>
        <dbReference type="EMBL" id="AYO77200.1"/>
    </source>
</evidence>
<dbReference type="RefSeq" id="WP_122129648.1">
    <property type="nucleotide sequence ID" value="NZ_CP033230.1"/>
</dbReference>
<dbReference type="InterPro" id="IPR029044">
    <property type="entry name" value="Nucleotide-diphossugar_trans"/>
</dbReference>
<dbReference type="PANTHER" id="PTHR43685">
    <property type="entry name" value="GLYCOSYLTRANSFERASE"/>
    <property type="match status" value="1"/>
</dbReference>
<dbReference type="InterPro" id="IPR001173">
    <property type="entry name" value="Glyco_trans_2-like"/>
</dbReference>
<evidence type="ECO:0000259" key="2">
    <source>
        <dbReference type="Pfam" id="PF00535"/>
    </source>
</evidence>
<gene>
    <name evidence="3" type="ORF">EBF16_10020</name>
</gene>
<feature type="transmembrane region" description="Helical" evidence="1">
    <location>
        <begin position="292"/>
        <end position="314"/>
    </location>
</feature>
<dbReference type="GO" id="GO:0016740">
    <property type="term" value="F:transferase activity"/>
    <property type="evidence" value="ECO:0007669"/>
    <property type="project" value="UniProtKB-KW"/>
</dbReference>
<dbReference type="SUPFAM" id="SSF53448">
    <property type="entry name" value="Nucleotide-diphospho-sugar transferases"/>
    <property type="match status" value="1"/>
</dbReference>
<organism evidence="3 4">
    <name type="scientific">Sphingobium yanoikuyae</name>
    <name type="common">Sphingomonas yanoikuyae</name>
    <dbReference type="NCBI Taxonomy" id="13690"/>
    <lineage>
        <taxon>Bacteria</taxon>
        <taxon>Pseudomonadati</taxon>
        <taxon>Pseudomonadota</taxon>
        <taxon>Alphaproteobacteria</taxon>
        <taxon>Sphingomonadales</taxon>
        <taxon>Sphingomonadaceae</taxon>
        <taxon>Sphingobium</taxon>
    </lineage>
</organism>
<accession>A0A3G2UPS2</accession>
<dbReference type="Pfam" id="PF00535">
    <property type="entry name" value="Glycos_transf_2"/>
    <property type="match status" value="1"/>
</dbReference>
<keyword evidence="3" id="KW-0808">Transferase</keyword>
<keyword evidence="1" id="KW-1133">Transmembrane helix</keyword>
<evidence type="ECO:0000256" key="1">
    <source>
        <dbReference type="SAM" id="Phobius"/>
    </source>
</evidence>
<evidence type="ECO:0000313" key="4">
    <source>
        <dbReference type="Proteomes" id="UP000280708"/>
    </source>
</evidence>
<dbReference type="PANTHER" id="PTHR43685:SF2">
    <property type="entry name" value="GLYCOSYLTRANSFERASE 2-LIKE DOMAIN-CONTAINING PROTEIN"/>
    <property type="match status" value="1"/>
</dbReference>
<reference evidence="3 4" key="1">
    <citation type="submission" date="2018-10" db="EMBL/GenBank/DDBJ databases">
        <title>Characterization and genome analysis of a novel bacterium Sphingobium yanoikuyae SJTF8 capable of degrading PAHs.</title>
        <authorList>
            <person name="Yin C."/>
            <person name="Xiong W."/>
            <person name="Liang R."/>
        </authorList>
    </citation>
    <scope>NUCLEOTIDE SEQUENCE [LARGE SCALE GENOMIC DNA]</scope>
    <source>
        <strain evidence="3 4">SJTF8</strain>
    </source>
</reference>
<keyword evidence="1" id="KW-0812">Transmembrane</keyword>
<protein>
    <submittedName>
        <fullName evidence="3">Glycosyltransferase</fullName>
    </submittedName>
</protein>
<dbReference type="Proteomes" id="UP000280708">
    <property type="component" value="Chromosome"/>
</dbReference>
<dbReference type="AlphaFoldDB" id="A0A3G2UPS2"/>
<name>A0A3G2UPS2_SPHYA</name>
<feature type="transmembrane region" description="Helical" evidence="1">
    <location>
        <begin position="253"/>
        <end position="286"/>
    </location>
</feature>
<dbReference type="Gene3D" id="3.90.550.10">
    <property type="entry name" value="Spore Coat Polysaccharide Biosynthesis Protein SpsA, Chain A"/>
    <property type="match status" value="1"/>
</dbReference>
<dbReference type="InterPro" id="IPR050834">
    <property type="entry name" value="Glycosyltransf_2"/>
</dbReference>
<proteinExistence type="predicted"/>